<dbReference type="AlphaFoldDB" id="U5DSK8"/>
<name>U5DSK8_9CHRO</name>
<comment type="caution">
    <text evidence="1">The sequence shown here is derived from an EMBL/GenBank/DDBJ whole genome shotgun (WGS) entry which is preliminary data.</text>
</comment>
<proteinExistence type="predicted"/>
<dbReference type="InParanoid" id="U5DSK8"/>
<gene>
    <name evidence="1" type="ORF">KR51_00006250</name>
</gene>
<keyword evidence="2" id="KW-1185">Reference proteome</keyword>
<reference evidence="1 2" key="1">
    <citation type="submission" date="2013-05" db="EMBL/GenBank/DDBJ databases">
        <title>Draft genome sequence of Rubidibacter lacunae KORDI 51-2.</title>
        <authorList>
            <person name="Choi D.H."/>
            <person name="Noh J.H."/>
            <person name="Kwon K.-K."/>
            <person name="Lee J.-H."/>
            <person name="Ryu J.-Y."/>
        </authorList>
    </citation>
    <scope>NUCLEOTIDE SEQUENCE [LARGE SCALE GENOMIC DNA]</scope>
    <source>
        <strain evidence="1 2">KORDI 51-2</strain>
    </source>
</reference>
<accession>U5DSK8</accession>
<sequence>MTSLYSPDRFVLMVVEMSLYRFEGLLEALGLALRVEPTHPPRLPGAD</sequence>
<dbReference type="Proteomes" id="UP000016960">
    <property type="component" value="Unassembled WGS sequence"/>
</dbReference>
<evidence type="ECO:0000313" key="1">
    <source>
        <dbReference type="EMBL" id="ERN42670.1"/>
    </source>
</evidence>
<organism evidence="1 2">
    <name type="scientific">Rubidibacter lacunae KORDI 51-2</name>
    <dbReference type="NCBI Taxonomy" id="582515"/>
    <lineage>
        <taxon>Bacteria</taxon>
        <taxon>Bacillati</taxon>
        <taxon>Cyanobacteriota</taxon>
        <taxon>Cyanophyceae</taxon>
        <taxon>Oscillatoriophycideae</taxon>
        <taxon>Chroococcales</taxon>
        <taxon>Aphanothecaceae</taxon>
        <taxon>Rubidibacter</taxon>
    </lineage>
</organism>
<protein>
    <submittedName>
        <fullName evidence="1">Uncharacterized protein</fullName>
    </submittedName>
</protein>
<dbReference type="EMBL" id="ASSJ01000010">
    <property type="protein sequence ID" value="ERN42670.1"/>
    <property type="molecule type" value="Genomic_DNA"/>
</dbReference>
<evidence type="ECO:0000313" key="2">
    <source>
        <dbReference type="Proteomes" id="UP000016960"/>
    </source>
</evidence>